<dbReference type="PANTHER" id="PTHR12992">
    <property type="entry name" value="NUDIX HYDROLASE"/>
    <property type="match status" value="1"/>
</dbReference>
<dbReference type="Proteomes" id="UP000188320">
    <property type="component" value="Unassembled WGS sequence"/>
</dbReference>
<dbReference type="AlphaFoldDB" id="A0A1R1PHW9"/>
<evidence type="ECO:0000259" key="3">
    <source>
        <dbReference type="PROSITE" id="PS51462"/>
    </source>
</evidence>
<dbReference type="PANTHER" id="PTHR12992:SF44">
    <property type="entry name" value="NUDIX HYDROLASE DOMAIN-CONTAINING PROTEIN"/>
    <property type="match status" value="1"/>
</dbReference>
<gene>
    <name evidence="4" type="ORF">AX774_g5967</name>
</gene>
<keyword evidence="2" id="KW-0472">Membrane</keyword>
<feature type="domain" description="Nudix hydrolase" evidence="3">
    <location>
        <begin position="82"/>
        <end position="234"/>
    </location>
</feature>
<name>A0A1R1PHW9_ZANCU</name>
<dbReference type="Pfam" id="PF00293">
    <property type="entry name" value="NUDIX"/>
    <property type="match status" value="1"/>
</dbReference>
<dbReference type="PROSITE" id="PS51462">
    <property type="entry name" value="NUDIX"/>
    <property type="match status" value="1"/>
</dbReference>
<dbReference type="Gene3D" id="3.90.79.10">
    <property type="entry name" value="Nucleoside Triphosphate Pyrophosphohydrolase"/>
    <property type="match status" value="1"/>
</dbReference>
<dbReference type="OrthoDB" id="77989at2759"/>
<dbReference type="SUPFAM" id="SSF55811">
    <property type="entry name" value="Nudix"/>
    <property type="match status" value="1"/>
</dbReference>
<feature type="region of interest" description="Disordered" evidence="1">
    <location>
        <begin position="312"/>
        <end position="331"/>
    </location>
</feature>
<keyword evidence="5" id="KW-1185">Reference proteome</keyword>
<feature type="transmembrane region" description="Helical" evidence="2">
    <location>
        <begin position="448"/>
        <end position="471"/>
    </location>
</feature>
<sequence>MPTLQKISSYKNWELIQQLATHLVLFPAFKRESMRRAAVAIVICFEFLDDLQLDFDSFCRNSNGTTANSIYSQTSANTSQTAAKLAFLKFLFNEKLKEPEKRAQLLFIERAAYENDRFSGQIGFPGGKTEPTDHDDKATAIRETCEEIGWDLTDSKKYFYLGELDDVTTSTGILDDKASKRRIMVSPQVFLKLSGNRSVFIDKGEVNSVNFVDLDQITKYVDHPVRIFDANACAVKYDISTFLQTVVGRGKGLYKQHKIDHYAKSSALGRMLGGYYFSCLELPIHSVASHCNRFQEPVQVGKCASVTKELSSLQPPAHDSDDYNNKSNNNNNTMLPSKMKVLDFSNSSSLKPLKYASDTHIYLWGLSLSIVCDFVDMLNPIHPTNLSSSYTSVSGSWPKLDKYIWFDVNWMIDLAQHNTLIKCISGSPLFRKPYHKNRWNSGTGFINYYRVAFLAIVMGTSVRCALLALLLKKSIQFISKL</sequence>
<dbReference type="GO" id="GO:0010945">
    <property type="term" value="F:coenzyme A diphosphatase activity"/>
    <property type="evidence" value="ECO:0007669"/>
    <property type="project" value="InterPro"/>
</dbReference>
<reference evidence="5" key="1">
    <citation type="submission" date="2017-01" db="EMBL/GenBank/DDBJ databases">
        <authorList>
            <person name="Wang Y."/>
            <person name="White M."/>
            <person name="Kvist S."/>
            <person name="Moncalvo J.-M."/>
        </authorList>
    </citation>
    <scope>NUCLEOTIDE SEQUENCE [LARGE SCALE GENOMIC DNA]</scope>
    <source>
        <strain evidence="5">COL-18-3</strain>
    </source>
</reference>
<dbReference type="InterPro" id="IPR045121">
    <property type="entry name" value="CoAse"/>
</dbReference>
<keyword evidence="2" id="KW-1133">Transmembrane helix</keyword>
<dbReference type="CDD" id="cd03426">
    <property type="entry name" value="NUDIX_CoAse_Nudt7"/>
    <property type="match status" value="1"/>
</dbReference>
<accession>A0A1R1PHW9</accession>
<keyword evidence="2" id="KW-0812">Transmembrane</keyword>
<organism evidence="4 5">
    <name type="scientific">Zancudomyces culisetae</name>
    <name type="common">Gut fungus</name>
    <name type="synonym">Smittium culisetae</name>
    <dbReference type="NCBI Taxonomy" id="1213189"/>
    <lineage>
        <taxon>Eukaryota</taxon>
        <taxon>Fungi</taxon>
        <taxon>Fungi incertae sedis</taxon>
        <taxon>Zoopagomycota</taxon>
        <taxon>Kickxellomycotina</taxon>
        <taxon>Harpellomycetes</taxon>
        <taxon>Harpellales</taxon>
        <taxon>Legeriomycetaceae</taxon>
        <taxon>Zancudomyces</taxon>
    </lineage>
</organism>
<evidence type="ECO:0000313" key="4">
    <source>
        <dbReference type="EMBL" id="OMH80595.1"/>
    </source>
</evidence>
<evidence type="ECO:0000256" key="1">
    <source>
        <dbReference type="SAM" id="MobiDB-lite"/>
    </source>
</evidence>
<comment type="caution">
    <text evidence="4">The sequence shown here is derived from an EMBL/GenBank/DDBJ whole genome shotgun (WGS) entry which is preliminary data.</text>
</comment>
<dbReference type="InterPro" id="IPR015797">
    <property type="entry name" value="NUDIX_hydrolase-like_dom_sf"/>
</dbReference>
<protein>
    <recommendedName>
        <fullName evidence="3">Nudix hydrolase domain-containing protein</fullName>
    </recommendedName>
</protein>
<dbReference type="EMBL" id="LSSK01001138">
    <property type="protein sequence ID" value="OMH80595.1"/>
    <property type="molecule type" value="Genomic_DNA"/>
</dbReference>
<evidence type="ECO:0000256" key="2">
    <source>
        <dbReference type="SAM" id="Phobius"/>
    </source>
</evidence>
<proteinExistence type="predicted"/>
<evidence type="ECO:0000313" key="5">
    <source>
        <dbReference type="Proteomes" id="UP000188320"/>
    </source>
</evidence>
<dbReference type="InterPro" id="IPR000086">
    <property type="entry name" value="NUDIX_hydrolase_dom"/>
</dbReference>